<dbReference type="SUPFAM" id="SSF55729">
    <property type="entry name" value="Acyl-CoA N-acyltransferases (Nat)"/>
    <property type="match status" value="1"/>
</dbReference>
<evidence type="ECO:0000259" key="4">
    <source>
        <dbReference type="Pfam" id="PF13302"/>
    </source>
</evidence>
<protein>
    <submittedName>
        <fullName evidence="5">GNAT family N-acetyltransferase</fullName>
    </submittedName>
</protein>
<evidence type="ECO:0000256" key="1">
    <source>
        <dbReference type="ARBA" id="ARBA00022679"/>
    </source>
</evidence>
<dbReference type="Pfam" id="PF13302">
    <property type="entry name" value="Acetyltransf_3"/>
    <property type="match status" value="1"/>
</dbReference>
<reference evidence="5 6" key="1">
    <citation type="submission" date="2017-08" db="EMBL/GenBank/DDBJ databases">
        <title>Infants hospitalized years apart are colonized by the same room-sourced microbial strains.</title>
        <authorList>
            <person name="Brooks B."/>
            <person name="Olm M.R."/>
            <person name="Firek B.A."/>
            <person name="Baker R."/>
            <person name="Thomas B.C."/>
            <person name="Morowitz M.J."/>
            <person name="Banfield J.F."/>
        </authorList>
    </citation>
    <scope>NUCLEOTIDE SEQUENCE [LARGE SCALE GENOMIC DNA]</scope>
    <source>
        <strain evidence="5">S2_018_000_R3_119</strain>
    </source>
</reference>
<dbReference type="PANTHER" id="PTHR43792">
    <property type="entry name" value="GNAT FAMILY, PUTATIVE (AFU_ORTHOLOGUE AFUA_3G00765)-RELATED-RELATED"/>
    <property type="match status" value="1"/>
</dbReference>
<evidence type="ECO:0000256" key="2">
    <source>
        <dbReference type="ARBA" id="ARBA00023315"/>
    </source>
</evidence>
<dbReference type="EMBL" id="QFMX01000009">
    <property type="protein sequence ID" value="PZO73028.1"/>
    <property type="molecule type" value="Genomic_DNA"/>
</dbReference>
<dbReference type="PANTHER" id="PTHR43792:SF8">
    <property type="entry name" value="[RIBOSOMAL PROTEIN US5]-ALANINE N-ACETYLTRANSFERASE"/>
    <property type="match status" value="1"/>
</dbReference>
<gene>
    <name evidence="5" type="ORF">DI640_11215</name>
</gene>
<dbReference type="InterPro" id="IPR016181">
    <property type="entry name" value="Acyl_CoA_acyltransferase"/>
</dbReference>
<keyword evidence="1 5" id="KW-0808">Transferase</keyword>
<evidence type="ECO:0000313" key="6">
    <source>
        <dbReference type="Proteomes" id="UP000249555"/>
    </source>
</evidence>
<name>A0A2W5AXR0_9SPHN</name>
<sequence>MRNDVPRLQGDRIALEPLVLADSHAIQRLFPHWEIVRYLSHGMQWPYPADGARRLLQEVTFPSVAQGIEWAWSIRLNGKQRPLIGVISVADRPNDNRGFWLGLDWHGQGLMTEACKLATDYWFDVLGFPVMRVPKAMANMPSRRLSEREGMRLIQVGPRDFVSGRMPAGIWETTAAQWRSRVSASPSDRNPHPLASTE</sequence>
<proteinExistence type="inferred from homology"/>
<organism evidence="5 6">
    <name type="scientific">Sphingomonas taxi</name>
    <dbReference type="NCBI Taxonomy" id="1549858"/>
    <lineage>
        <taxon>Bacteria</taxon>
        <taxon>Pseudomonadati</taxon>
        <taxon>Pseudomonadota</taxon>
        <taxon>Alphaproteobacteria</taxon>
        <taxon>Sphingomonadales</taxon>
        <taxon>Sphingomonadaceae</taxon>
        <taxon>Sphingomonas</taxon>
    </lineage>
</organism>
<keyword evidence="2" id="KW-0012">Acyltransferase</keyword>
<evidence type="ECO:0000256" key="3">
    <source>
        <dbReference type="ARBA" id="ARBA00038502"/>
    </source>
</evidence>
<evidence type="ECO:0000313" key="5">
    <source>
        <dbReference type="EMBL" id="PZO73028.1"/>
    </source>
</evidence>
<comment type="caution">
    <text evidence="5">The sequence shown here is derived from an EMBL/GenBank/DDBJ whole genome shotgun (WGS) entry which is preliminary data.</text>
</comment>
<dbReference type="GO" id="GO:0016747">
    <property type="term" value="F:acyltransferase activity, transferring groups other than amino-acyl groups"/>
    <property type="evidence" value="ECO:0007669"/>
    <property type="project" value="InterPro"/>
</dbReference>
<accession>A0A2W5AXR0</accession>
<dbReference type="InterPro" id="IPR051531">
    <property type="entry name" value="N-acetyltransferase"/>
</dbReference>
<dbReference type="Gene3D" id="3.40.630.30">
    <property type="match status" value="1"/>
</dbReference>
<dbReference type="InterPro" id="IPR000182">
    <property type="entry name" value="GNAT_dom"/>
</dbReference>
<dbReference type="Proteomes" id="UP000249555">
    <property type="component" value="Unassembled WGS sequence"/>
</dbReference>
<comment type="similarity">
    <text evidence="3">Belongs to the acetyltransferase family. RimJ subfamily.</text>
</comment>
<dbReference type="AlphaFoldDB" id="A0A2W5AXR0"/>
<feature type="domain" description="N-acetyltransferase" evidence="4">
    <location>
        <begin position="12"/>
        <end position="152"/>
    </location>
</feature>